<evidence type="ECO:0000313" key="2">
    <source>
        <dbReference type="Proteomes" id="UP000535491"/>
    </source>
</evidence>
<organism evidence="1 2">
    <name type="scientific">Paenactinomyces guangxiensis</name>
    <dbReference type="NCBI Taxonomy" id="1490290"/>
    <lineage>
        <taxon>Bacteria</taxon>
        <taxon>Bacillati</taxon>
        <taxon>Bacillota</taxon>
        <taxon>Bacilli</taxon>
        <taxon>Bacillales</taxon>
        <taxon>Thermoactinomycetaceae</taxon>
        <taxon>Paenactinomyces</taxon>
    </lineage>
</organism>
<accession>A0A7W2A7V4</accession>
<dbReference type="RefSeq" id="WP_181750727.1">
    <property type="nucleotide sequence ID" value="NZ_JACEIQ010000002.1"/>
</dbReference>
<gene>
    <name evidence="1" type="ORF">H1191_04180</name>
</gene>
<dbReference type="Proteomes" id="UP000535491">
    <property type="component" value="Unassembled WGS sequence"/>
</dbReference>
<proteinExistence type="predicted"/>
<sequence length="84" mass="9462">MTAAVYGNFMEFIHAIHEDEWQFASTYEQAEDCLSILSCKILSDEIRCGIAGSVPIQLRVAICNPALLLLFSSIYIEIVDIFLF</sequence>
<dbReference type="EMBL" id="JACEIQ010000002">
    <property type="protein sequence ID" value="MBA4493502.1"/>
    <property type="molecule type" value="Genomic_DNA"/>
</dbReference>
<evidence type="ECO:0000313" key="1">
    <source>
        <dbReference type="EMBL" id="MBA4493502.1"/>
    </source>
</evidence>
<protein>
    <submittedName>
        <fullName evidence="1">Uncharacterized protein</fullName>
    </submittedName>
</protein>
<keyword evidence="2" id="KW-1185">Reference proteome</keyword>
<reference evidence="1 2" key="1">
    <citation type="submission" date="2020-07" db="EMBL/GenBank/DDBJ databases">
        <authorList>
            <person name="Feng H."/>
        </authorList>
    </citation>
    <scope>NUCLEOTIDE SEQUENCE [LARGE SCALE GENOMIC DNA]</scope>
    <source>
        <strain evidence="2">s-10</strain>
    </source>
</reference>
<comment type="caution">
    <text evidence="1">The sequence shown here is derived from an EMBL/GenBank/DDBJ whole genome shotgun (WGS) entry which is preliminary data.</text>
</comment>
<dbReference type="AlphaFoldDB" id="A0A7W2A7V4"/>
<name>A0A7W2A7V4_9BACL</name>